<sequence length="556" mass="60969">MNSIEPIRVLNQKLESILLPSGRKERHAMTKVICTLGPNSRDVKVLEALLDAGMTAARFDFSWGSRQYHQETLNNLRQACRNKRKLCGVIMDTKGPEIAVLNVKKPINLKEGQKINISSDPGVEASSETIPVNFPDIGKYLKPGCQAFVGQYLFTGSETTSTYLTVEEALSDSEVVCICHNDARLEGVMLTVHLSGVSNPIPTFTDDDVEDILTWGKKNEIDFLSVSFCKSAEDVLYARELLDRCGLTNTEILSKIENKEGLLNFEGILENSYGLILSRGNLGIDVPAEKMFLTQKLLLAQCNMHSKAAIITRVVDTMTDTPRPTRAEATDVANAVLDGADAIMLGAETLRGKFPVESVLTVLNICKEAEQAYNHSSHYKKLMSALGGYGDDAQLSKTESLASSAVRAADKTQADLIICFTQSGTSARMIAKYRPPVPILTIVIPTLVSDKIKWRFSGGAQARQTLLYRGVVPVLGEPLMGPQRSNLDDYLLQFAVQKAKELNLVSEGNYAVVTQRIGGSDVLKIVLIDEIDTHALNPVLKNQRTSSQTALDMMNN</sequence>
<dbReference type="AlphaFoldDB" id="A0A5B8MW41"/>
<organism evidence="17 18">
    <name type="scientific">Chloropicon primus</name>
    <dbReference type="NCBI Taxonomy" id="1764295"/>
    <lineage>
        <taxon>Eukaryota</taxon>
        <taxon>Viridiplantae</taxon>
        <taxon>Chlorophyta</taxon>
        <taxon>Chloropicophyceae</taxon>
        <taxon>Chloropicales</taxon>
        <taxon>Chloropicaceae</taxon>
        <taxon>Chloropicon</taxon>
    </lineage>
</organism>
<feature type="domain" description="Pyruvate kinase barrel" evidence="15">
    <location>
        <begin position="29"/>
        <end position="359"/>
    </location>
</feature>
<gene>
    <name evidence="17" type="ORF">A3770_11p62080</name>
</gene>
<protein>
    <recommendedName>
        <fullName evidence="4 14">Pyruvate kinase</fullName>
        <ecNumber evidence="4 14">2.7.1.40</ecNumber>
    </recommendedName>
</protein>
<dbReference type="UniPathway" id="UPA00109">
    <property type="reaction ID" value="UER00188"/>
</dbReference>
<comment type="pathway">
    <text evidence="2 14">Carbohydrate degradation; glycolysis; pyruvate from D-glyceraldehyde 3-phosphate: step 5/5.</text>
</comment>
<dbReference type="SUPFAM" id="SSF51621">
    <property type="entry name" value="Phosphoenolpyruvate/pyruvate domain"/>
    <property type="match status" value="1"/>
</dbReference>
<name>A0A5B8MW41_9CHLO</name>
<comment type="cofactor">
    <cofactor evidence="1">
        <name>K(+)</name>
        <dbReference type="ChEBI" id="CHEBI:29103"/>
    </cofactor>
</comment>
<keyword evidence="7" id="KW-0547">Nucleotide-binding</keyword>
<keyword evidence="6" id="KW-0479">Metal-binding</keyword>
<evidence type="ECO:0000256" key="2">
    <source>
        <dbReference type="ARBA" id="ARBA00004997"/>
    </source>
</evidence>
<keyword evidence="11 14" id="KW-0324">Glycolysis</keyword>
<dbReference type="GO" id="GO:0000287">
    <property type="term" value="F:magnesium ion binding"/>
    <property type="evidence" value="ECO:0007669"/>
    <property type="project" value="InterPro"/>
</dbReference>
<evidence type="ECO:0000256" key="3">
    <source>
        <dbReference type="ARBA" id="ARBA00008663"/>
    </source>
</evidence>
<reference evidence="17 18" key="1">
    <citation type="submission" date="2018-07" db="EMBL/GenBank/DDBJ databases">
        <title>The complete nuclear genome of the prasinophyte Chloropicon primus (CCMP1205).</title>
        <authorList>
            <person name="Pombert J.-F."/>
            <person name="Otis C."/>
            <person name="Turmel M."/>
            <person name="Lemieux C."/>
        </authorList>
    </citation>
    <scope>NUCLEOTIDE SEQUENCE [LARGE SCALE GENOMIC DNA]</scope>
    <source>
        <strain evidence="17 18">CCMP1205</strain>
    </source>
</reference>
<evidence type="ECO:0000256" key="4">
    <source>
        <dbReference type="ARBA" id="ARBA00012142"/>
    </source>
</evidence>
<dbReference type="PRINTS" id="PR01050">
    <property type="entry name" value="PYRUVTKNASE"/>
</dbReference>
<evidence type="ECO:0000256" key="14">
    <source>
        <dbReference type="RuleBase" id="RU000504"/>
    </source>
</evidence>
<keyword evidence="9" id="KW-0067">ATP-binding</keyword>
<keyword evidence="10 14" id="KW-0460">Magnesium</keyword>
<dbReference type="InterPro" id="IPR015813">
    <property type="entry name" value="Pyrv/PenolPyrv_kinase-like_dom"/>
</dbReference>
<keyword evidence="12 17" id="KW-0670">Pyruvate</keyword>
<dbReference type="EC" id="2.7.1.40" evidence="4 14"/>
<keyword evidence="18" id="KW-1185">Reference proteome</keyword>
<dbReference type="InterPro" id="IPR040442">
    <property type="entry name" value="Pyrv_kinase-like_dom_sf"/>
</dbReference>
<dbReference type="InterPro" id="IPR036918">
    <property type="entry name" value="Pyrv_Knase_C_sf"/>
</dbReference>
<feature type="domain" description="Pyruvate kinase C-terminal" evidence="16">
    <location>
        <begin position="399"/>
        <end position="525"/>
    </location>
</feature>
<comment type="catalytic activity">
    <reaction evidence="13 14">
        <text>pyruvate + ATP = phosphoenolpyruvate + ADP + H(+)</text>
        <dbReference type="Rhea" id="RHEA:18157"/>
        <dbReference type="ChEBI" id="CHEBI:15361"/>
        <dbReference type="ChEBI" id="CHEBI:15378"/>
        <dbReference type="ChEBI" id="CHEBI:30616"/>
        <dbReference type="ChEBI" id="CHEBI:58702"/>
        <dbReference type="ChEBI" id="CHEBI:456216"/>
        <dbReference type="EC" id="2.7.1.40"/>
    </reaction>
</comment>
<accession>A0A5B8MW41</accession>
<evidence type="ECO:0000256" key="11">
    <source>
        <dbReference type="ARBA" id="ARBA00023152"/>
    </source>
</evidence>
<dbReference type="InterPro" id="IPR015793">
    <property type="entry name" value="Pyrv_Knase_brl"/>
</dbReference>
<dbReference type="InterPro" id="IPR015806">
    <property type="entry name" value="Pyrv_Knase_insert_dom_sf"/>
</dbReference>
<evidence type="ECO:0000313" key="18">
    <source>
        <dbReference type="Proteomes" id="UP000316726"/>
    </source>
</evidence>
<evidence type="ECO:0000256" key="7">
    <source>
        <dbReference type="ARBA" id="ARBA00022741"/>
    </source>
</evidence>
<dbReference type="InterPro" id="IPR001697">
    <property type="entry name" value="Pyr_Knase"/>
</dbReference>
<dbReference type="GO" id="GO:0005524">
    <property type="term" value="F:ATP binding"/>
    <property type="evidence" value="ECO:0007669"/>
    <property type="project" value="UniProtKB-KW"/>
</dbReference>
<dbReference type="Pfam" id="PF00224">
    <property type="entry name" value="PK"/>
    <property type="match status" value="1"/>
</dbReference>
<proteinExistence type="inferred from homology"/>
<evidence type="ECO:0000256" key="9">
    <source>
        <dbReference type="ARBA" id="ARBA00022840"/>
    </source>
</evidence>
<evidence type="ECO:0000256" key="8">
    <source>
        <dbReference type="ARBA" id="ARBA00022777"/>
    </source>
</evidence>
<dbReference type="EMBL" id="CP031044">
    <property type="protein sequence ID" value="QDZ23690.1"/>
    <property type="molecule type" value="Genomic_DNA"/>
</dbReference>
<dbReference type="PANTHER" id="PTHR11817">
    <property type="entry name" value="PYRUVATE KINASE"/>
    <property type="match status" value="1"/>
</dbReference>
<evidence type="ECO:0000256" key="12">
    <source>
        <dbReference type="ARBA" id="ARBA00023317"/>
    </source>
</evidence>
<dbReference type="Proteomes" id="UP000316726">
    <property type="component" value="Chromosome 11"/>
</dbReference>
<dbReference type="Gene3D" id="3.20.20.60">
    <property type="entry name" value="Phosphoenolpyruvate-binding domains"/>
    <property type="match status" value="1"/>
</dbReference>
<dbReference type="STRING" id="1764295.A0A5B8MW41"/>
<dbReference type="Pfam" id="PF02887">
    <property type="entry name" value="PK_C"/>
    <property type="match status" value="1"/>
</dbReference>
<comment type="similarity">
    <text evidence="3 14">Belongs to the pyruvate kinase family.</text>
</comment>
<dbReference type="GO" id="GO:0016301">
    <property type="term" value="F:kinase activity"/>
    <property type="evidence" value="ECO:0007669"/>
    <property type="project" value="UniProtKB-KW"/>
</dbReference>
<evidence type="ECO:0000256" key="10">
    <source>
        <dbReference type="ARBA" id="ARBA00022842"/>
    </source>
</evidence>
<evidence type="ECO:0000256" key="6">
    <source>
        <dbReference type="ARBA" id="ARBA00022723"/>
    </source>
</evidence>
<dbReference type="InterPro" id="IPR015795">
    <property type="entry name" value="Pyrv_Knase_C"/>
</dbReference>
<dbReference type="GO" id="GO:0004743">
    <property type="term" value="F:pyruvate kinase activity"/>
    <property type="evidence" value="ECO:0007669"/>
    <property type="project" value="UniProtKB-EC"/>
</dbReference>
<dbReference type="OrthoDB" id="108365at2759"/>
<evidence type="ECO:0000259" key="16">
    <source>
        <dbReference type="Pfam" id="PF02887"/>
    </source>
</evidence>
<dbReference type="Gene3D" id="3.40.1380.20">
    <property type="entry name" value="Pyruvate kinase, C-terminal domain"/>
    <property type="match status" value="1"/>
</dbReference>
<keyword evidence="8 14" id="KW-0418">Kinase</keyword>
<evidence type="ECO:0000256" key="1">
    <source>
        <dbReference type="ARBA" id="ARBA00001958"/>
    </source>
</evidence>
<evidence type="ECO:0000256" key="5">
    <source>
        <dbReference type="ARBA" id="ARBA00022679"/>
    </source>
</evidence>
<evidence type="ECO:0000259" key="15">
    <source>
        <dbReference type="Pfam" id="PF00224"/>
    </source>
</evidence>
<evidence type="ECO:0000313" key="17">
    <source>
        <dbReference type="EMBL" id="QDZ23690.1"/>
    </source>
</evidence>
<keyword evidence="5 14" id="KW-0808">Transferase</keyword>
<evidence type="ECO:0000256" key="13">
    <source>
        <dbReference type="ARBA" id="ARBA00048152"/>
    </source>
</evidence>
<dbReference type="GO" id="GO:0030955">
    <property type="term" value="F:potassium ion binding"/>
    <property type="evidence" value="ECO:0007669"/>
    <property type="project" value="InterPro"/>
</dbReference>
<dbReference type="NCBIfam" id="TIGR01064">
    <property type="entry name" value="pyruv_kin"/>
    <property type="match status" value="1"/>
</dbReference>
<dbReference type="SUPFAM" id="SSF52935">
    <property type="entry name" value="PK C-terminal domain-like"/>
    <property type="match status" value="1"/>
</dbReference>
<dbReference type="Gene3D" id="2.40.33.10">
    <property type="entry name" value="PK beta-barrel domain-like"/>
    <property type="match status" value="1"/>
</dbReference>